<evidence type="ECO:0000256" key="1">
    <source>
        <dbReference type="ARBA" id="ARBA00006987"/>
    </source>
</evidence>
<dbReference type="PANTHER" id="PTHR42928">
    <property type="entry name" value="TRICARBOXYLATE-BINDING PROTEIN"/>
    <property type="match status" value="1"/>
</dbReference>
<dbReference type="CDD" id="cd07012">
    <property type="entry name" value="PBP2_Bug_TTT"/>
    <property type="match status" value="1"/>
</dbReference>
<evidence type="ECO:0000313" key="2">
    <source>
        <dbReference type="EMBL" id="AAZ63199.1"/>
    </source>
</evidence>
<comment type="similarity">
    <text evidence="1">Belongs to the UPF0065 (bug) family.</text>
</comment>
<dbReference type="Gene3D" id="3.40.190.10">
    <property type="entry name" value="Periplasmic binding protein-like II"/>
    <property type="match status" value="1"/>
</dbReference>
<dbReference type="eggNOG" id="COG3181">
    <property type="taxonomic scope" value="Bacteria"/>
</dbReference>
<dbReference type="InterPro" id="IPR042100">
    <property type="entry name" value="Bug_dom1"/>
</dbReference>
<dbReference type="KEGG" id="reu:Reut_B3841"/>
<name>Q46UI5_CUPPJ</name>
<dbReference type="Gene3D" id="3.40.190.150">
    <property type="entry name" value="Bordetella uptake gene, domain 1"/>
    <property type="match status" value="1"/>
</dbReference>
<organism evidence="2">
    <name type="scientific">Cupriavidus pinatubonensis (strain JMP 134 / LMG 1197)</name>
    <name type="common">Cupriavidus necator (strain JMP 134)</name>
    <dbReference type="NCBI Taxonomy" id="264198"/>
    <lineage>
        <taxon>Bacteria</taxon>
        <taxon>Pseudomonadati</taxon>
        <taxon>Pseudomonadota</taxon>
        <taxon>Betaproteobacteria</taxon>
        <taxon>Burkholderiales</taxon>
        <taxon>Burkholderiaceae</taxon>
        <taxon>Cupriavidus</taxon>
    </lineage>
</organism>
<accession>Q46UI5</accession>
<dbReference type="EMBL" id="CP000091">
    <property type="protein sequence ID" value="AAZ63199.1"/>
    <property type="molecule type" value="Genomic_DNA"/>
</dbReference>
<protein>
    <submittedName>
        <fullName evidence="2">Uncharacterized protein UPF0065</fullName>
    </submittedName>
</protein>
<proteinExistence type="inferred from homology"/>
<sequence length="351" mass="37009">MRQAARTAATWLRPGRPPIQSLTESDMSNHPALFAFRKAAAAVILAAAMPAAMAWTSKPVRMLVPAPAGGTMDVIARVLAEQLTVDLGQPVVVDNKPGAGGGIAINTLLAAPADGQTILVTLTNVFTEVPQVMKVSFDPVKDVKPVAAVSKVTMVLVGSPDLPAKDLPALIRYVKANPGKLSFASPSAGTVGHYAGMIMNQKAGIDLQHVPFAGSPPALTQVMGGQIAVMYDGMVTSLPMIKAGKLRPYALAAKQRSPLLPQVPTFAELGYPDIDFSNWGGVFVSARVPADVSQKIQAAVYKAASKPHVQERFAALGMEPVPVQGLPELSQALRTEYERNAGIVKTYHIQP</sequence>
<gene>
    <name evidence="2" type="ordered locus">Reut_B3841</name>
</gene>
<reference evidence="2" key="1">
    <citation type="submission" date="2005-08" db="EMBL/GenBank/DDBJ databases">
        <title>Complete sequence of chromosome 2 of Ralstonia eutropha JMP134.</title>
        <authorList>
            <person name="Copeland A."/>
            <person name="Lucas S."/>
            <person name="Lapidus A."/>
            <person name="Barry K."/>
            <person name="Detter J.C."/>
            <person name="Glavina T."/>
            <person name="Hammon N."/>
            <person name="Israni S."/>
            <person name="Pitluck S."/>
            <person name="Goltsman E."/>
            <person name="Martinez M."/>
            <person name="Schmutz J."/>
            <person name="Larimer F."/>
            <person name="Land M."/>
            <person name="Lykidis A."/>
            <person name="Richardson P."/>
        </authorList>
    </citation>
    <scope>NUCLEOTIDE SEQUENCE [LARGE SCALE GENOMIC DNA]</scope>
    <source>
        <strain evidence="2">JMP134</strain>
    </source>
</reference>
<dbReference type="PIRSF" id="PIRSF017082">
    <property type="entry name" value="YflP"/>
    <property type="match status" value="1"/>
</dbReference>
<dbReference type="PANTHER" id="PTHR42928:SF5">
    <property type="entry name" value="BLR1237 PROTEIN"/>
    <property type="match status" value="1"/>
</dbReference>
<dbReference type="AlphaFoldDB" id="Q46UI5"/>
<dbReference type="STRING" id="264198.Reut_B3841"/>
<dbReference type="Pfam" id="PF03401">
    <property type="entry name" value="TctC"/>
    <property type="match status" value="1"/>
</dbReference>
<dbReference type="HOGENOM" id="CLU_045683_0_0_4"/>
<dbReference type="SUPFAM" id="SSF53850">
    <property type="entry name" value="Periplasmic binding protein-like II"/>
    <property type="match status" value="1"/>
</dbReference>
<dbReference type="InterPro" id="IPR005064">
    <property type="entry name" value="BUG"/>
</dbReference>